<evidence type="ECO:0000256" key="7">
    <source>
        <dbReference type="ARBA" id="ARBA00023242"/>
    </source>
</evidence>
<comment type="catalytic activity">
    <reaction evidence="9">
        <text>L-methionyl-[protein] + S-adenosyl-L-methionine = S-methyl-L-methionyl-[protein] + S-adenosyl-L-homocysteine</text>
        <dbReference type="Rhea" id="RHEA:60560"/>
        <dbReference type="Rhea" id="RHEA-COMP:12313"/>
        <dbReference type="Rhea" id="RHEA-COMP:15592"/>
        <dbReference type="ChEBI" id="CHEBI:16044"/>
        <dbReference type="ChEBI" id="CHEBI:57856"/>
        <dbReference type="ChEBI" id="CHEBI:59789"/>
        <dbReference type="ChEBI" id="CHEBI:142742"/>
    </reaction>
    <physiologicalReaction direction="left-to-right" evidence="9">
        <dbReference type="Rhea" id="RHEA:60561"/>
    </physiologicalReaction>
</comment>
<dbReference type="Gene3D" id="3.40.50.150">
    <property type="entry name" value="Vaccinia Virus protein VP39"/>
    <property type="match status" value="1"/>
</dbReference>
<dbReference type="InterPro" id="IPR029063">
    <property type="entry name" value="SAM-dependent_MTases_sf"/>
</dbReference>
<evidence type="ECO:0000256" key="9">
    <source>
        <dbReference type="ARBA" id="ARBA00047870"/>
    </source>
</evidence>
<reference evidence="10 11" key="1">
    <citation type="submission" date="2024-02" db="EMBL/GenBank/DDBJ databases">
        <title>Discinaceae phylogenomics.</title>
        <authorList>
            <person name="Dirks A.C."/>
            <person name="James T.Y."/>
        </authorList>
    </citation>
    <scope>NUCLEOTIDE SEQUENCE [LARGE SCALE GENOMIC DNA]</scope>
    <source>
        <strain evidence="10 11">ACD0624</strain>
    </source>
</reference>
<evidence type="ECO:0000256" key="6">
    <source>
        <dbReference type="ARBA" id="ARBA00023163"/>
    </source>
</evidence>
<keyword evidence="6" id="KW-0804">Transcription</keyword>
<keyword evidence="11" id="KW-1185">Reference proteome</keyword>
<sequence length="287" mass="32894">MGDGSTATEAVHTCILTTRFKEQDRLDIYHKMFLVVRHNELHRAPMIKNHLPARILDLGTGTGIWAIDMADKYPEAEVIGVDLSVIQPKWIPRNLRFQISDFESHWTLGKDSFDMIHLRSGCGSVSSWISLFKRAFDHLKPGYGWIEYVDIDLQARCEDGTLTPSHALSQWQNYLLESTERSGKPLRYDSRTGSLLKEAGFVDIQEIIHKLPLSPWHSDPYLKDCGRWYNLGLSEGLEAFTLGPMTRVMGWSAEEVKNLLVPVQKDINSKQIHAYHNMHIWIARRPA</sequence>
<accession>A0ABR3GAZ2</accession>
<evidence type="ECO:0000313" key="10">
    <source>
        <dbReference type="EMBL" id="KAL0632862.1"/>
    </source>
</evidence>
<comment type="subcellular location">
    <subcellularLocation>
        <location evidence="1">Nucleus</location>
    </subcellularLocation>
</comment>
<proteinExistence type="inferred from homology"/>
<keyword evidence="5" id="KW-0805">Transcription regulation</keyword>
<keyword evidence="7" id="KW-0539">Nucleus</keyword>
<evidence type="ECO:0000256" key="2">
    <source>
        <dbReference type="ARBA" id="ARBA00022603"/>
    </source>
</evidence>
<comment type="caution">
    <text evidence="10">The sequence shown here is derived from an EMBL/GenBank/DDBJ whole genome shotgun (WGS) entry which is preliminary data.</text>
</comment>
<comment type="similarity">
    <text evidence="8">Belongs to the methyltransferase superfamily. LaeA methyltransferase family.</text>
</comment>
<organism evidence="10 11">
    <name type="scientific">Discina gigas</name>
    <dbReference type="NCBI Taxonomy" id="1032678"/>
    <lineage>
        <taxon>Eukaryota</taxon>
        <taxon>Fungi</taxon>
        <taxon>Dikarya</taxon>
        <taxon>Ascomycota</taxon>
        <taxon>Pezizomycotina</taxon>
        <taxon>Pezizomycetes</taxon>
        <taxon>Pezizales</taxon>
        <taxon>Discinaceae</taxon>
        <taxon>Discina</taxon>
    </lineage>
</organism>
<dbReference type="Proteomes" id="UP001447188">
    <property type="component" value="Unassembled WGS sequence"/>
</dbReference>
<gene>
    <name evidence="10" type="ORF">Q9L58_008236</name>
</gene>
<dbReference type="SUPFAM" id="SSF53335">
    <property type="entry name" value="S-adenosyl-L-methionine-dependent methyltransferases"/>
    <property type="match status" value="1"/>
</dbReference>
<keyword evidence="3" id="KW-0808">Transferase</keyword>
<evidence type="ECO:0000313" key="11">
    <source>
        <dbReference type="Proteomes" id="UP001447188"/>
    </source>
</evidence>
<dbReference type="CDD" id="cd02440">
    <property type="entry name" value="AdoMet_MTases"/>
    <property type="match status" value="1"/>
</dbReference>
<dbReference type="EMBL" id="JBBBZM010000147">
    <property type="protein sequence ID" value="KAL0632862.1"/>
    <property type="molecule type" value="Genomic_DNA"/>
</dbReference>
<name>A0ABR3GAZ2_9PEZI</name>
<evidence type="ECO:0000256" key="1">
    <source>
        <dbReference type="ARBA" id="ARBA00004123"/>
    </source>
</evidence>
<evidence type="ECO:0000256" key="5">
    <source>
        <dbReference type="ARBA" id="ARBA00023015"/>
    </source>
</evidence>
<dbReference type="PANTHER" id="PTHR43591">
    <property type="entry name" value="METHYLTRANSFERASE"/>
    <property type="match status" value="1"/>
</dbReference>
<evidence type="ECO:0000256" key="3">
    <source>
        <dbReference type="ARBA" id="ARBA00022679"/>
    </source>
</evidence>
<keyword evidence="2" id="KW-0489">Methyltransferase</keyword>
<dbReference type="PANTHER" id="PTHR43591:SF30">
    <property type="entry name" value="PROTEIN-METHIONINE METHYLTRANSFERASE LAEA"/>
    <property type="match status" value="1"/>
</dbReference>
<evidence type="ECO:0000256" key="8">
    <source>
        <dbReference type="ARBA" id="ARBA00038158"/>
    </source>
</evidence>
<keyword evidence="4" id="KW-0949">S-adenosyl-L-methionine</keyword>
<evidence type="ECO:0000256" key="4">
    <source>
        <dbReference type="ARBA" id="ARBA00022691"/>
    </source>
</evidence>
<dbReference type="Pfam" id="PF13489">
    <property type="entry name" value="Methyltransf_23"/>
    <property type="match status" value="1"/>
</dbReference>
<evidence type="ECO:0008006" key="12">
    <source>
        <dbReference type="Google" id="ProtNLM"/>
    </source>
</evidence>
<protein>
    <recommendedName>
        <fullName evidence="12">S-adenosyl-L-methionine-dependent methyltransferase</fullName>
    </recommendedName>
</protein>